<feature type="domain" description="GFO/IDH/MocA-like oxidoreductase" evidence="2">
    <location>
        <begin position="133"/>
        <end position="256"/>
    </location>
</feature>
<feature type="domain" description="Gfo/Idh/MocA-like oxidoreductase N-terminal" evidence="1">
    <location>
        <begin position="8"/>
        <end position="122"/>
    </location>
</feature>
<dbReference type="AlphaFoldDB" id="A0A512BHS8"/>
<dbReference type="PANTHER" id="PTHR43249">
    <property type="entry name" value="UDP-N-ACETYL-2-AMINO-2-DEOXY-D-GLUCURONATE OXIDASE"/>
    <property type="match status" value="1"/>
</dbReference>
<dbReference type="GO" id="GO:0000166">
    <property type="term" value="F:nucleotide binding"/>
    <property type="evidence" value="ECO:0007669"/>
    <property type="project" value="InterPro"/>
</dbReference>
<reference evidence="3 4" key="1">
    <citation type="submission" date="2019-07" db="EMBL/GenBank/DDBJ databases">
        <title>Whole genome shotgun sequence of Segetibacter aerophilus NBRC 106135.</title>
        <authorList>
            <person name="Hosoyama A."/>
            <person name="Uohara A."/>
            <person name="Ohji S."/>
            <person name="Ichikawa N."/>
        </authorList>
    </citation>
    <scope>NUCLEOTIDE SEQUENCE [LARGE SCALE GENOMIC DNA]</scope>
    <source>
        <strain evidence="3 4">NBRC 106135</strain>
    </source>
</reference>
<evidence type="ECO:0000313" key="4">
    <source>
        <dbReference type="Proteomes" id="UP000321513"/>
    </source>
</evidence>
<accession>A0A512BHS8</accession>
<dbReference type="Pfam" id="PF22725">
    <property type="entry name" value="GFO_IDH_MocA_C3"/>
    <property type="match status" value="1"/>
</dbReference>
<dbReference type="Pfam" id="PF01408">
    <property type="entry name" value="GFO_IDH_MocA"/>
    <property type="match status" value="1"/>
</dbReference>
<dbReference type="Gene3D" id="3.30.360.10">
    <property type="entry name" value="Dihydrodipicolinate Reductase, domain 2"/>
    <property type="match status" value="1"/>
</dbReference>
<dbReference type="Gene3D" id="3.40.50.720">
    <property type="entry name" value="NAD(P)-binding Rossmann-like Domain"/>
    <property type="match status" value="1"/>
</dbReference>
<dbReference type="InterPro" id="IPR052515">
    <property type="entry name" value="Gfo/Idh/MocA_Oxidoreductase"/>
</dbReference>
<dbReference type="EMBL" id="BJYT01000020">
    <property type="protein sequence ID" value="GEO11377.1"/>
    <property type="molecule type" value="Genomic_DNA"/>
</dbReference>
<evidence type="ECO:0000259" key="2">
    <source>
        <dbReference type="Pfam" id="PF22725"/>
    </source>
</evidence>
<dbReference type="InterPro" id="IPR000683">
    <property type="entry name" value="Gfo/Idh/MocA-like_OxRdtase_N"/>
</dbReference>
<dbReference type="OrthoDB" id="9795543at2"/>
<dbReference type="InterPro" id="IPR036291">
    <property type="entry name" value="NAD(P)-bd_dom_sf"/>
</dbReference>
<keyword evidence="4" id="KW-1185">Reference proteome</keyword>
<evidence type="ECO:0000313" key="3">
    <source>
        <dbReference type="EMBL" id="GEO11377.1"/>
    </source>
</evidence>
<protein>
    <submittedName>
        <fullName evidence="3">Oxidoreductase</fullName>
    </submittedName>
</protein>
<dbReference type="SUPFAM" id="SSF55347">
    <property type="entry name" value="Glyceraldehyde-3-phosphate dehydrogenase-like, C-terminal domain"/>
    <property type="match status" value="1"/>
</dbReference>
<dbReference type="InterPro" id="IPR055170">
    <property type="entry name" value="GFO_IDH_MocA-like_dom"/>
</dbReference>
<proteinExistence type="predicted"/>
<evidence type="ECO:0000259" key="1">
    <source>
        <dbReference type="Pfam" id="PF01408"/>
    </source>
</evidence>
<sequence>MEAKQYGFGIIGAGIISDIHARAINAIENAKLIGVYSINKSKSQAWADKNNCISYDSLEEMVKSPQIDIVCICTPSGIHLEPAIECIEAGKHCVIEKPLEVTLEKCDRIIEASDKAGVKTAVIFPSRFYEASKQVKKAIDENRFGNMVLGDAYVKWSRSEAYYNSAAWRGTWELDGGGALMNQGIHSVDLLQWYMGPVESVQAMSANVKHKGIEVEDTVVSTLKFANGALGTIECSTAVFPGTFKRVEIMGTSGTVILEESSLIKWQFEKETSEDETIIKSMAAGNVSHGGVSNPADISFAGHQRQLEDIILSIETGKKPLIDAIDGRKSVEIVLAIYESCRMGRRVTLPGF</sequence>
<organism evidence="3 4">
    <name type="scientific">Segetibacter aerophilus</name>
    <dbReference type="NCBI Taxonomy" id="670293"/>
    <lineage>
        <taxon>Bacteria</taxon>
        <taxon>Pseudomonadati</taxon>
        <taxon>Bacteroidota</taxon>
        <taxon>Chitinophagia</taxon>
        <taxon>Chitinophagales</taxon>
        <taxon>Chitinophagaceae</taxon>
        <taxon>Segetibacter</taxon>
    </lineage>
</organism>
<dbReference type="RefSeq" id="WP_147205488.1">
    <property type="nucleotide sequence ID" value="NZ_BJYT01000020.1"/>
</dbReference>
<gene>
    <name evidence="3" type="ORF">SAE01_38730</name>
</gene>
<dbReference type="Proteomes" id="UP000321513">
    <property type="component" value="Unassembled WGS sequence"/>
</dbReference>
<name>A0A512BHS8_9BACT</name>
<dbReference type="SUPFAM" id="SSF51735">
    <property type="entry name" value="NAD(P)-binding Rossmann-fold domains"/>
    <property type="match status" value="1"/>
</dbReference>
<dbReference type="PANTHER" id="PTHR43249:SF1">
    <property type="entry name" value="D-GLUCOSIDE 3-DEHYDROGENASE"/>
    <property type="match status" value="1"/>
</dbReference>
<comment type="caution">
    <text evidence="3">The sequence shown here is derived from an EMBL/GenBank/DDBJ whole genome shotgun (WGS) entry which is preliminary data.</text>
</comment>